<sequence>MADVGELSSQIVRWDNLKHSRPLVQKDYGSWLKIKILHLDYWCRSTFEVIGDHFGGLTDIASETLNLTNISEAQIQVKKKLCGFVPSTIEITNLKRENIYLHFRDFEFLNPTDIDPSSFPSARNQCLQFFPETLFGFIPSSTPFPIKTEICWKYTALKFRPVNASLGSPCKADYSFKNQLDISSPFSVSSKESAGAFSAFDLKLDSEIEGVDINALFNDEGFSPNKVPMDLPKYLLPIVNDCGITLA</sequence>
<dbReference type="EMBL" id="SSTE01019870">
    <property type="protein sequence ID" value="KAA0036017.1"/>
    <property type="molecule type" value="Genomic_DNA"/>
</dbReference>
<reference evidence="1 2" key="1">
    <citation type="submission" date="2019-08" db="EMBL/GenBank/DDBJ databases">
        <title>Draft genome sequences of two oriental melons (Cucumis melo L. var makuwa).</title>
        <authorList>
            <person name="Kwon S.-Y."/>
        </authorList>
    </citation>
    <scope>NUCLEOTIDE SEQUENCE [LARGE SCALE GENOMIC DNA]</scope>
    <source>
        <strain evidence="2">cv. SW 3</strain>
        <tissue evidence="1">Leaf</tissue>
    </source>
</reference>
<evidence type="ECO:0000313" key="1">
    <source>
        <dbReference type="EMBL" id="KAA0036017.1"/>
    </source>
</evidence>
<name>A0A5A7T365_CUCMM</name>
<gene>
    <name evidence="1" type="ORF">E6C27_scaffold112G00020</name>
</gene>
<dbReference type="Proteomes" id="UP000321393">
    <property type="component" value="Unassembled WGS sequence"/>
</dbReference>
<dbReference type="AlphaFoldDB" id="A0A5A7T365"/>
<protein>
    <recommendedName>
        <fullName evidence="3">DUF4283 domain-containing protein</fullName>
    </recommendedName>
</protein>
<evidence type="ECO:0000313" key="2">
    <source>
        <dbReference type="Proteomes" id="UP000321393"/>
    </source>
</evidence>
<accession>A0A5A7T365</accession>
<organism evidence="1 2">
    <name type="scientific">Cucumis melo var. makuwa</name>
    <name type="common">Oriental melon</name>
    <dbReference type="NCBI Taxonomy" id="1194695"/>
    <lineage>
        <taxon>Eukaryota</taxon>
        <taxon>Viridiplantae</taxon>
        <taxon>Streptophyta</taxon>
        <taxon>Embryophyta</taxon>
        <taxon>Tracheophyta</taxon>
        <taxon>Spermatophyta</taxon>
        <taxon>Magnoliopsida</taxon>
        <taxon>eudicotyledons</taxon>
        <taxon>Gunneridae</taxon>
        <taxon>Pentapetalae</taxon>
        <taxon>rosids</taxon>
        <taxon>fabids</taxon>
        <taxon>Cucurbitales</taxon>
        <taxon>Cucurbitaceae</taxon>
        <taxon>Benincaseae</taxon>
        <taxon>Cucumis</taxon>
    </lineage>
</organism>
<comment type="caution">
    <text evidence="1">The sequence shown here is derived from an EMBL/GenBank/DDBJ whole genome shotgun (WGS) entry which is preliminary data.</text>
</comment>
<proteinExistence type="predicted"/>
<evidence type="ECO:0008006" key="3">
    <source>
        <dbReference type="Google" id="ProtNLM"/>
    </source>
</evidence>